<dbReference type="Pfam" id="PF03023">
    <property type="entry name" value="MurJ"/>
    <property type="match status" value="1"/>
</dbReference>
<feature type="transmembrane region" description="Helical" evidence="10">
    <location>
        <begin position="359"/>
        <end position="384"/>
    </location>
</feature>
<evidence type="ECO:0000256" key="9">
    <source>
        <dbReference type="ARBA" id="ARBA00061532"/>
    </source>
</evidence>
<feature type="transmembrane region" description="Helical" evidence="10">
    <location>
        <begin position="396"/>
        <end position="420"/>
    </location>
</feature>
<evidence type="ECO:0000256" key="3">
    <source>
        <dbReference type="ARBA" id="ARBA00022692"/>
    </source>
</evidence>
<evidence type="ECO:0000256" key="1">
    <source>
        <dbReference type="ARBA" id="ARBA00004651"/>
    </source>
</evidence>
<dbReference type="RefSeq" id="WP_307263024.1">
    <property type="nucleotide sequence ID" value="NZ_JAUSVL010000001.1"/>
</dbReference>
<dbReference type="EMBL" id="JAUSVL010000001">
    <property type="protein sequence ID" value="MDQ0290939.1"/>
    <property type="molecule type" value="Genomic_DNA"/>
</dbReference>
<evidence type="ECO:0000256" key="10">
    <source>
        <dbReference type="SAM" id="Phobius"/>
    </source>
</evidence>
<dbReference type="GO" id="GO:0009252">
    <property type="term" value="P:peptidoglycan biosynthetic process"/>
    <property type="evidence" value="ECO:0007669"/>
    <property type="project" value="UniProtKB-KW"/>
</dbReference>
<feature type="transmembrane region" description="Helical" evidence="10">
    <location>
        <begin position="96"/>
        <end position="124"/>
    </location>
</feature>
<proteinExistence type="inferred from homology"/>
<keyword evidence="3 10" id="KW-0812">Transmembrane</keyword>
<feature type="transmembrane region" description="Helical" evidence="10">
    <location>
        <begin position="199"/>
        <end position="220"/>
    </location>
</feature>
<keyword evidence="4" id="KW-0133">Cell shape</keyword>
<dbReference type="PANTHER" id="PTHR47019:SF1">
    <property type="entry name" value="LIPID II FLIPPASE MURJ"/>
    <property type="match status" value="1"/>
</dbReference>
<evidence type="ECO:0000256" key="4">
    <source>
        <dbReference type="ARBA" id="ARBA00022960"/>
    </source>
</evidence>
<feature type="transmembrane region" description="Helical" evidence="10">
    <location>
        <begin position="460"/>
        <end position="481"/>
    </location>
</feature>
<dbReference type="GO" id="GO:0005886">
    <property type="term" value="C:plasma membrane"/>
    <property type="evidence" value="ECO:0007669"/>
    <property type="project" value="UniProtKB-SubCell"/>
</dbReference>
<feature type="transmembrane region" description="Helical" evidence="10">
    <location>
        <begin position="12"/>
        <end position="30"/>
    </location>
</feature>
<keyword evidence="5" id="KW-0573">Peptidoglycan synthesis</keyword>
<keyword evidence="7 10" id="KW-0472">Membrane</keyword>
<dbReference type="GO" id="GO:0034204">
    <property type="term" value="P:lipid translocation"/>
    <property type="evidence" value="ECO:0007669"/>
    <property type="project" value="TreeGrafter"/>
</dbReference>
<evidence type="ECO:0000313" key="11">
    <source>
        <dbReference type="EMBL" id="MDQ0290939.1"/>
    </source>
</evidence>
<dbReference type="Proteomes" id="UP001238163">
    <property type="component" value="Unassembled WGS sequence"/>
</dbReference>
<evidence type="ECO:0000256" key="2">
    <source>
        <dbReference type="ARBA" id="ARBA00022475"/>
    </source>
</evidence>
<feature type="transmembrane region" description="Helical" evidence="10">
    <location>
        <begin position="50"/>
        <end position="75"/>
    </location>
</feature>
<feature type="transmembrane region" description="Helical" evidence="10">
    <location>
        <begin position="326"/>
        <end position="353"/>
    </location>
</feature>
<keyword evidence="12" id="KW-1185">Reference proteome</keyword>
<accession>A0AAE3VI80</accession>
<feature type="transmembrane region" description="Helical" evidence="10">
    <location>
        <begin position="426"/>
        <end position="448"/>
    </location>
</feature>
<feature type="transmembrane region" description="Helical" evidence="10">
    <location>
        <begin position="240"/>
        <end position="256"/>
    </location>
</feature>
<evidence type="ECO:0000256" key="5">
    <source>
        <dbReference type="ARBA" id="ARBA00022984"/>
    </source>
</evidence>
<dbReference type="InterPro" id="IPR051050">
    <property type="entry name" value="Lipid_II_flippase_MurJ/MviN"/>
</dbReference>
<name>A0AAE3VI80_9BACT</name>
<dbReference type="PANTHER" id="PTHR47019">
    <property type="entry name" value="LIPID II FLIPPASE MURJ"/>
    <property type="match status" value="1"/>
</dbReference>
<comment type="similarity">
    <text evidence="9">Belongs to the MurJ/MviN family.</text>
</comment>
<gene>
    <name evidence="11" type="ORF">J3R75_003046</name>
</gene>
<evidence type="ECO:0000256" key="7">
    <source>
        <dbReference type="ARBA" id="ARBA00023136"/>
    </source>
</evidence>
<comment type="caution">
    <text evidence="11">The sequence shown here is derived from an EMBL/GenBank/DDBJ whole genome shotgun (WGS) entry which is preliminary data.</text>
</comment>
<sequence>MSSSANKTLADRIIKASFIVGIAHICLKFAGLIQVKFATQFLDASLYEPIMVVAFTGVINSLFLIGEEVIGPTFLSLFMKEKETKDEKAAWHFTNIVLTFQSLVLIAVISSIVCFPDFFIGLFTKWTEAEDPSRYRLLRQSLQVLAPALFFLSLGSTTYMLLNGYKKFFLAAFGDASTKVCIILGLVIGMKVFGLDYRALFLGILFGSAAKILTHAVGLAKRLRYLRPSLDWRNPAFRTMLLLMLPLLAGIIFAKVRDNFNNIYILTHIDQQGILMANDLGRKLFATIQWLVPYALQIALFPFLCELVSQRDREKLGMVLGSSCKLLLAVFVPAAVLLFVLGGPISVLIFLGGKTGIELASWAGLSTACYCLVLPAAAVECVLMQGYFADQRTVSVTVIGVISSMFSVMLSYIYIVFVGVTPQGALVVVALGFVISRCLKSAALAIYLERSTPMFHRRDISVFFFKLAVLSVAVGAVTWLVSTGVDKVFPDGISKALEQLGSGSDVHISRVRIAMRIVIAGAAGGIVYLAGSFALRLAEPRQMIMWAVEKVLKKKNATASAS</sequence>
<dbReference type="InterPro" id="IPR004268">
    <property type="entry name" value="MurJ"/>
</dbReference>
<dbReference type="GO" id="GO:0008360">
    <property type="term" value="P:regulation of cell shape"/>
    <property type="evidence" value="ECO:0007669"/>
    <property type="project" value="UniProtKB-KW"/>
</dbReference>
<dbReference type="AlphaFoldDB" id="A0AAE3VI80"/>
<evidence type="ECO:0000313" key="12">
    <source>
        <dbReference type="Proteomes" id="UP001238163"/>
    </source>
</evidence>
<dbReference type="GO" id="GO:0015648">
    <property type="term" value="F:lipid-linked peptidoglycan transporter activity"/>
    <property type="evidence" value="ECO:0007669"/>
    <property type="project" value="TreeGrafter"/>
</dbReference>
<organism evidence="11 12">
    <name type="scientific">Oligosphaera ethanolica</name>
    <dbReference type="NCBI Taxonomy" id="760260"/>
    <lineage>
        <taxon>Bacteria</taxon>
        <taxon>Pseudomonadati</taxon>
        <taxon>Lentisphaerota</taxon>
        <taxon>Oligosphaeria</taxon>
        <taxon>Oligosphaerales</taxon>
        <taxon>Oligosphaeraceae</taxon>
        <taxon>Oligosphaera</taxon>
    </lineage>
</organism>
<comment type="function">
    <text evidence="8">Involved in peptidoglycan biosynthesis. Transports lipid-linked peptidoglycan precursors from the inner to the outer leaflet of the cytoplasmic membrane.</text>
</comment>
<feature type="transmembrane region" description="Helical" evidence="10">
    <location>
        <begin position="284"/>
        <end position="305"/>
    </location>
</feature>
<evidence type="ECO:0000256" key="8">
    <source>
        <dbReference type="ARBA" id="ARBA00060041"/>
    </source>
</evidence>
<keyword evidence="2" id="KW-1003">Cell membrane</keyword>
<comment type="subcellular location">
    <subcellularLocation>
        <location evidence="1">Cell membrane</location>
        <topology evidence="1">Multi-pass membrane protein</topology>
    </subcellularLocation>
</comment>
<keyword evidence="6 10" id="KW-1133">Transmembrane helix</keyword>
<feature type="transmembrane region" description="Helical" evidence="10">
    <location>
        <begin position="169"/>
        <end position="193"/>
    </location>
</feature>
<evidence type="ECO:0000256" key="6">
    <source>
        <dbReference type="ARBA" id="ARBA00022989"/>
    </source>
</evidence>
<protein>
    <submittedName>
        <fullName evidence="11">Peptidoglycan biosynthesis protein MviN/MurJ (Putative lipid II flippase)</fullName>
    </submittedName>
</protein>
<feature type="transmembrane region" description="Helical" evidence="10">
    <location>
        <begin position="144"/>
        <end position="162"/>
    </location>
</feature>
<reference evidence="11" key="1">
    <citation type="submission" date="2023-07" db="EMBL/GenBank/DDBJ databases">
        <title>Genomic Encyclopedia of Type Strains, Phase IV (KMG-IV): sequencing the most valuable type-strain genomes for metagenomic binning, comparative biology and taxonomic classification.</title>
        <authorList>
            <person name="Goeker M."/>
        </authorList>
    </citation>
    <scope>NUCLEOTIDE SEQUENCE</scope>
    <source>
        <strain evidence="11">DSM 24202</strain>
    </source>
</reference>
<feature type="transmembrane region" description="Helical" evidence="10">
    <location>
        <begin position="513"/>
        <end position="535"/>
    </location>
</feature>